<dbReference type="PANTHER" id="PTHR43364:SF4">
    <property type="entry name" value="NAD(P)-LINKED OXIDOREDUCTASE SUPERFAMILY PROTEIN"/>
    <property type="match status" value="1"/>
</dbReference>
<sequence length="341" mass="38245">MEYTTLGPTGSEVSKLCLGTWRFGHETDGVVETTESEAHDLLDAAVEAGINFIDTANRYGDPPGTSEQYLGNWLEGRDREDFVIASKVGMPVDDGRGWNRDGLSRKHVRWQIDATLERLGTDYLDLYYIHRLDDRTPVQETLTTLHQLVEEGKVRHLGASTMAAWELTELLWKADANGLESVAVTQPPVDATLQNWQRYERFDLHRYLEVCEKHDIGVLPYSPLAGGFLTGKYERDGDAPEGSRADLDPDTFERKYVSERAWDVLDAVRVVTDEADATAAQVALRWVMEQDQLPGGMIPLTGARTVDQLRENIGAVDLDLSRDQLDRIDEARGQPLFAAKL</sequence>
<dbReference type="Proteomes" id="UP000509626">
    <property type="component" value="Chromosome"/>
</dbReference>
<evidence type="ECO:0000313" key="4">
    <source>
        <dbReference type="Proteomes" id="UP000509626"/>
    </source>
</evidence>
<dbReference type="GeneID" id="56035896"/>
<dbReference type="InterPro" id="IPR036812">
    <property type="entry name" value="NAD(P)_OxRdtase_dom_sf"/>
</dbReference>
<reference evidence="3 4" key="1">
    <citation type="submission" date="2020-06" db="EMBL/GenBank/DDBJ databases">
        <title>NJ-3-1, isolated from saline soil.</title>
        <authorList>
            <person name="Cui H.L."/>
            <person name="Shi X."/>
        </authorList>
    </citation>
    <scope>NUCLEOTIDE SEQUENCE [LARGE SCALE GENOMIC DNA]</scope>
    <source>
        <strain evidence="3 4">NJ-3-1</strain>
    </source>
</reference>
<accession>A0A7D5Q7N0</accession>
<proteinExistence type="predicted"/>
<evidence type="ECO:0000313" key="3">
    <source>
        <dbReference type="EMBL" id="QLG60317.1"/>
    </source>
</evidence>
<dbReference type="KEGG" id="halu:HUG12_00515"/>
<dbReference type="InterPro" id="IPR023210">
    <property type="entry name" value="NADP_OxRdtase_dom"/>
</dbReference>
<dbReference type="InterPro" id="IPR050523">
    <property type="entry name" value="AKR_Detox_Biosynth"/>
</dbReference>
<dbReference type="OrthoDB" id="7236at2157"/>
<keyword evidence="1" id="KW-0560">Oxidoreductase</keyword>
<dbReference type="RefSeq" id="WP_179266903.1">
    <property type="nucleotide sequence ID" value="NZ_CP058579.1"/>
</dbReference>
<dbReference type="SUPFAM" id="SSF51430">
    <property type="entry name" value="NAD(P)-linked oxidoreductase"/>
    <property type="match status" value="1"/>
</dbReference>
<protein>
    <submittedName>
        <fullName evidence="3">Aldo/keto reductase</fullName>
    </submittedName>
</protein>
<evidence type="ECO:0000256" key="1">
    <source>
        <dbReference type="ARBA" id="ARBA00023002"/>
    </source>
</evidence>
<feature type="domain" description="NADP-dependent oxidoreductase" evidence="2">
    <location>
        <begin position="15"/>
        <end position="331"/>
    </location>
</feature>
<gene>
    <name evidence="3" type="ORF">HUG12_00515</name>
</gene>
<dbReference type="AlphaFoldDB" id="A0A7D5Q7N0"/>
<dbReference type="GO" id="GO:0016491">
    <property type="term" value="F:oxidoreductase activity"/>
    <property type="evidence" value="ECO:0007669"/>
    <property type="project" value="UniProtKB-KW"/>
</dbReference>
<keyword evidence="4" id="KW-1185">Reference proteome</keyword>
<dbReference type="Pfam" id="PF00248">
    <property type="entry name" value="Aldo_ket_red"/>
    <property type="match status" value="1"/>
</dbReference>
<dbReference type="EMBL" id="CP058579">
    <property type="protein sequence ID" value="QLG60317.1"/>
    <property type="molecule type" value="Genomic_DNA"/>
</dbReference>
<organism evidence="3 4">
    <name type="scientific">Halorarum salinum</name>
    <dbReference type="NCBI Taxonomy" id="2743089"/>
    <lineage>
        <taxon>Archaea</taxon>
        <taxon>Methanobacteriati</taxon>
        <taxon>Methanobacteriota</taxon>
        <taxon>Stenosarchaea group</taxon>
        <taxon>Halobacteria</taxon>
        <taxon>Halobacteriales</taxon>
        <taxon>Haloferacaceae</taxon>
        <taxon>Halorarum</taxon>
    </lineage>
</organism>
<name>A0A7D5Q7N0_9EURY</name>
<evidence type="ECO:0000259" key="2">
    <source>
        <dbReference type="Pfam" id="PF00248"/>
    </source>
</evidence>
<dbReference type="Gene3D" id="3.20.20.100">
    <property type="entry name" value="NADP-dependent oxidoreductase domain"/>
    <property type="match status" value="1"/>
</dbReference>
<dbReference type="PANTHER" id="PTHR43364">
    <property type="entry name" value="NADH-SPECIFIC METHYLGLYOXAL REDUCTASE-RELATED"/>
    <property type="match status" value="1"/>
</dbReference>